<dbReference type="EMBL" id="RRCN01000003">
    <property type="protein sequence ID" value="RRJ54011.1"/>
    <property type="molecule type" value="Genomic_DNA"/>
</dbReference>
<sequence length="106" mass="12793">MTIIPEGKLKHDPQRLLYHFPSINKVRYTKLSQEFYFWHSVSVAEETARMFGRLLVPARCLHWERKMRLADRRLQIGKKSFYVAALEELTEVEKRKYFAEIEYKEA</sequence>
<dbReference type="RefSeq" id="WP_128636118.1">
    <property type="nucleotide sequence ID" value="NZ_RRCN01000003.1"/>
</dbReference>
<evidence type="ECO:0000313" key="1">
    <source>
        <dbReference type="EMBL" id="RRJ54011.1"/>
    </source>
</evidence>
<reference evidence="1 2" key="1">
    <citation type="submission" date="2018-11" db="EMBL/GenBank/DDBJ databases">
        <title>Genome sequencing of Paenibacillus sp. KCOM 3021 (= ChDC PVNT-B20).</title>
        <authorList>
            <person name="Kook J.-K."/>
            <person name="Park S.-N."/>
            <person name="Lim Y.K."/>
        </authorList>
    </citation>
    <scope>NUCLEOTIDE SEQUENCE [LARGE SCALE GENOMIC DNA]</scope>
    <source>
        <strain evidence="1 2">KCOM 3021</strain>
    </source>
</reference>
<keyword evidence="2" id="KW-1185">Reference proteome</keyword>
<name>A0A3P3T7J4_9BACL</name>
<comment type="caution">
    <text evidence="1">The sequence shown here is derived from an EMBL/GenBank/DDBJ whole genome shotgun (WGS) entry which is preliminary data.</text>
</comment>
<accession>A0A3P3T7J4</accession>
<organism evidence="1 2">
    <name type="scientific">Paenibacillus oralis</name>
    <dbReference type="NCBI Taxonomy" id="2490856"/>
    <lineage>
        <taxon>Bacteria</taxon>
        <taxon>Bacillati</taxon>
        <taxon>Bacillota</taxon>
        <taxon>Bacilli</taxon>
        <taxon>Bacillales</taxon>
        <taxon>Paenibacillaceae</taxon>
        <taxon>Paenibacillus</taxon>
    </lineage>
</organism>
<protein>
    <submittedName>
        <fullName evidence="1">Uncharacterized protein</fullName>
    </submittedName>
</protein>
<dbReference type="AlphaFoldDB" id="A0A3P3T7J4"/>
<dbReference type="OrthoDB" id="2890119at2"/>
<gene>
    <name evidence="1" type="ORF">EHV15_36230</name>
</gene>
<evidence type="ECO:0000313" key="2">
    <source>
        <dbReference type="Proteomes" id="UP000267017"/>
    </source>
</evidence>
<dbReference type="Proteomes" id="UP000267017">
    <property type="component" value="Unassembled WGS sequence"/>
</dbReference>
<proteinExistence type="predicted"/>